<dbReference type="InterPro" id="IPR029063">
    <property type="entry name" value="SAM-dependent_MTases_sf"/>
</dbReference>
<organism evidence="2 3">
    <name type="scientific">Nonomuraea dietziae</name>
    <dbReference type="NCBI Taxonomy" id="65515"/>
    <lineage>
        <taxon>Bacteria</taxon>
        <taxon>Bacillati</taxon>
        <taxon>Actinomycetota</taxon>
        <taxon>Actinomycetes</taxon>
        <taxon>Streptosporangiales</taxon>
        <taxon>Streptosporangiaceae</taxon>
        <taxon>Nonomuraea</taxon>
    </lineage>
</organism>
<comment type="caution">
    <text evidence="2">The sequence shown here is derived from an EMBL/GenBank/DDBJ whole genome shotgun (WGS) entry which is preliminary data.</text>
</comment>
<dbReference type="SUPFAM" id="SSF53335">
    <property type="entry name" value="S-adenosyl-L-methionine-dependent methyltransferases"/>
    <property type="match status" value="1"/>
</dbReference>
<feature type="domain" description="Methyltransferase" evidence="1">
    <location>
        <begin position="24"/>
        <end position="120"/>
    </location>
</feature>
<evidence type="ECO:0000313" key="2">
    <source>
        <dbReference type="EMBL" id="MBB3733713.1"/>
    </source>
</evidence>
<dbReference type="Pfam" id="PF13649">
    <property type="entry name" value="Methyltransf_25"/>
    <property type="match status" value="1"/>
</dbReference>
<dbReference type="GO" id="GO:0008168">
    <property type="term" value="F:methyltransferase activity"/>
    <property type="evidence" value="ECO:0007669"/>
    <property type="project" value="UniProtKB-KW"/>
</dbReference>
<dbReference type="GeneID" id="95395650"/>
<dbReference type="InterPro" id="IPR041698">
    <property type="entry name" value="Methyltransf_25"/>
</dbReference>
<dbReference type="CDD" id="cd02440">
    <property type="entry name" value="AdoMet_MTases"/>
    <property type="match status" value="1"/>
</dbReference>
<dbReference type="Proteomes" id="UP000579945">
    <property type="component" value="Unassembled WGS sequence"/>
</dbReference>
<keyword evidence="2" id="KW-0489">Methyltransferase</keyword>
<dbReference type="Gene3D" id="3.40.50.150">
    <property type="entry name" value="Vaccinia Virus protein VP39"/>
    <property type="match status" value="1"/>
</dbReference>
<dbReference type="RefSeq" id="WP_183662200.1">
    <property type="nucleotide sequence ID" value="NZ_BAAAXX010000025.1"/>
</dbReference>
<proteinExistence type="predicted"/>
<name>A0A7W5YCZ1_9ACTN</name>
<evidence type="ECO:0000259" key="1">
    <source>
        <dbReference type="Pfam" id="PF13649"/>
    </source>
</evidence>
<gene>
    <name evidence="2" type="ORF">FHR33_009660</name>
</gene>
<protein>
    <submittedName>
        <fullName evidence="2">Cyclopropane fatty-acyl-phospholipid synthase-like methyltransferase</fullName>
    </submittedName>
</protein>
<sequence length="167" mass="17852">MPAVPQRLSWAVETLAVAPGDRLLEIGCGPGVAVSLVCDLLTTGTITAVDRSATAVERAGARNARHLESGRARILRASLEELRLDGERFDKIFAVNVNLFWTRDPARELALISSLLAYGGELSLFYEPPSAERASALAADLTRTLSSHGLTPTVVRGGERLVCVRAS</sequence>
<keyword evidence="2" id="KW-0808">Transferase</keyword>
<accession>A0A7W5YCZ1</accession>
<dbReference type="EMBL" id="JACIBV010000002">
    <property type="protein sequence ID" value="MBB3733713.1"/>
    <property type="molecule type" value="Genomic_DNA"/>
</dbReference>
<dbReference type="GO" id="GO:0032259">
    <property type="term" value="P:methylation"/>
    <property type="evidence" value="ECO:0007669"/>
    <property type="project" value="UniProtKB-KW"/>
</dbReference>
<reference evidence="2 3" key="1">
    <citation type="submission" date="2020-08" db="EMBL/GenBank/DDBJ databases">
        <title>Sequencing the genomes of 1000 actinobacteria strains.</title>
        <authorList>
            <person name="Klenk H.-P."/>
        </authorList>
    </citation>
    <scope>NUCLEOTIDE SEQUENCE [LARGE SCALE GENOMIC DNA]</scope>
    <source>
        <strain evidence="2 3">DSM 44320</strain>
    </source>
</reference>
<dbReference type="AlphaFoldDB" id="A0A7W5YCZ1"/>
<keyword evidence="3" id="KW-1185">Reference proteome</keyword>
<evidence type="ECO:0000313" key="3">
    <source>
        <dbReference type="Proteomes" id="UP000579945"/>
    </source>
</evidence>